<dbReference type="EMBL" id="BKCJ010003576">
    <property type="protein sequence ID" value="GEU55932.1"/>
    <property type="molecule type" value="Genomic_DNA"/>
</dbReference>
<keyword evidence="5" id="KW-0808">Transferase</keyword>
<feature type="compositionally biased region" description="Acidic residues" evidence="2">
    <location>
        <begin position="61"/>
        <end position="71"/>
    </location>
</feature>
<dbReference type="CDD" id="cd09272">
    <property type="entry name" value="RNase_HI_RT_Ty1"/>
    <property type="match status" value="1"/>
</dbReference>
<comment type="caution">
    <text evidence="5">The sequence shown here is derived from an EMBL/GenBank/DDBJ whole genome shotgun (WGS) entry which is preliminary data.</text>
</comment>
<evidence type="ECO:0000256" key="1">
    <source>
        <dbReference type="ARBA" id="ARBA00022750"/>
    </source>
</evidence>
<feature type="compositionally biased region" description="Polar residues" evidence="2">
    <location>
        <begin position="236"/>
        <end position="245"/>
    </location>
</feature>
<proteinExistence type="predicted"/>
<dbReference type="GO" id="GO:0003964">
    <property type="term" value="F:RNA-directed DNA polymerase activity"/>
    <property type="evidence" value="ECO:0007669"/>
    <property type="project" value="UniProtKB-KW"/>
</dbReference>
<dbReference type="SUPFAM" id="SSF56672">
    <property type="entry name" value="DNA/RNA polymerases"/>
    <property type="match status" value="1"/>
</dbReference>
<keyword evidence="5" id="KW-0695">RNA-directed DNA polymerase</keyword>
<reference evidence="5" key="1">
    <citation type="journal article" date="2019" name="Sci. Rep.">
        <title>Draft genome of Tanacetum cinerariifolium, the natural source of mosquito coil.</title>
        <authorList>
            <person name="Yamashiro T."/>
            <person name="Shiraishi A."/>
            <person name="Satake H."/>
            <person name="Nakayama K."/>
        </authorList>
    </citation>
    <scope>NUCLEOTIDE SEQUENCE</scope>
</reference>
<feature type="compositionally biased region" description="Low complexity" evidence="2">
    <location>
        <begin position="158"/>
        <end position="172"/>
    </location>
</feature>
<keyword evidence="1" id="KW-0064">Aspartyl protease</keyword>
<dbReference type="GO" id="GO:0004190">
    <property type="term" value="F:aspartic-type endopeptidase activity"/>
    <property type="evidence" value="ECO:0007669"/>
    <property type="project" value="UniProtKB-KW"/>
</dbReference>
<dbReference type="InterPro" id="IPR054722">
    <property type="entry name" value="PolX-like_BBD"/>
</dbReference>
<feature type="domain" description="Retrovirus-related Pol polyprotein from transposon TNT 1-94-like beta-barrel" evidence="4">
    <location>
        <begin position="445"/>
        <end position="491"/>
    </location>
</feature>
<keyword evidence="5" id="KW-0548">Nucleotidyltransferase</keyword>
<evidence type="ECO:0000259" key="3">
    <source>
        <dbReference type="Pfam" id="PF07727"/>
    </source>
</evidence>
<dbReference type="InterPro" id="IPR043502">
    <property type="entry name" value="DNA/RNA_pol_sf"/>
</dbReference>
<feature type="region of interest" description="Disordered" evidence="2">
    <location>
        <begin position="366"/>
        <end position="389"/>
    </location>
</feature>
<feature type="compositionally biased region" description="Basic and acidic residues" evidence="2">
    <location>
        <begin position="380"/>
        <end position="389"/>
    </location>
</feature>
<dbReference type="PANTHER" id="PTHR11439:SF495">
    <property type="entry name" value="REVERSE TRANSCRIPTASE, RNA-DEPENDENT DNA POLYMERASE-RELATED"/>
    <property type="match status" value="1"/>
</dbReference>
<dbReference type="Pfam" id="PF07727">
    <property type="entry name" value="RVT_2"/>
    <property type="match status" value="1"/>
</dbReference>
<keyword evidence="1" id="KW-0378">Hydrolase</keyword>
<name>A0A6L2L5D7_TANCI</name>
<evidence type="ECO:0000256" key="2">
    <source>
        <dbReference type="SAM" id="MobiDB-lite"/>
    </source>
</evidence>
<protein>
    <submittedName>
        <fullName evidence="5">Ribonuclease H-like domain, reverse transcriptase, RNA-dependent DNA polymerase</fullName>
    </submittedName>
</protein>
<accession>A0A6L2L5D7</accession>
<keyword evidence="1" id="KW-0645">Protease</keyword>
<evidence type="ECO:0000259" key="4">
    <source>
        <dbReference type="Pfam" id="PF22936"/>
    </source>
</evidence>
<feature type="compositionally biased region" description="Basic and acidic residues" evidence="2">
    <location>
        <begin position="246"/>
        <end position="269"/>
    </location>
</feature>
<feature type="region of interest" description="Disordered" evidence="2">
    <location>
        <begin position="61"/>
        <end position="81"/>
    </location>
</feature>
<evidence type="ECO:0000313" key="5">
    <source>
        <dbReference type="EMBL" id="GEU55932.1"/>
    </source>
</evidence>
<dbReference type="PANTHER" id="PTHR11439">
    <property type="entry name" value="GAG-POL-RELATED RETROTRANSPOSON"/>
    <property type="match status" value="1"/>
</dbReference>
<organism evidence="5">
    <name type="scientific">Tanacetum cinerariifolium</name>
    <name type="common">Dalmatian daisy</name>
    <name type="synonym">Chrysanthemum cinerariifolium</name>
    <dbReference type="NCBI Taxonomy" id="118510"/>
    <lineage>
        <taxon>Eukaryota</taxon>
        <taxon>Viridiplantae</taxon>
        <taxon>Streptophyta</taxon>
        <taxon>Embryophyta</taxon>
        <taxon>Tracheophyta</taxon>
        <taxon>Spermatophyta</taxon>
        <taxon>Magnoliopsida</taxon>
        <taxon>eudicotyledons</taxon>
        <taxon>Gunneridae</taxon>
        <taxon>Pentapetalae</taxon>
        <taxon>asterids</taxon>
        <taxon>campanulids</taxon>
        <taxon>Asterales</taxon>
        <taxon>Asteraceae</taxon>
        <taxon>Asteroideae</taxon>
        <taxon>Anthemideae</taxon>
        <taxon>Anthemidinae</taxon>
        <taxon>Tanacetum</taxon>
    </lineage>
</organism>
<dbReference type="Pfam" id="PF22936">
    <property type="entry name" value="Pol_BBD"/>
    <property type="match status" value="1"/>
</dbReference>
<feature type="domain" description="Reverse transcriptase Ty1/copia-type" evidence="3">
    <location>
        <begin position="668"/>
        <end position="786"/>
    </location>
</feature>
<gene>
    <name evidence="5" type="ORF">Tci_027910</name>
</gene>
<feature type="region of interest" description="Disordered" evidence="2">
    <location>
        <begin position="158"/>
        <end position="179"/>
    </location>
</feature>
<dbReference type="InterPro" id="IPR013103">
    <property type="entry name" value="RVT_2"/>
</dbReference>
<feature type="region of interest" description="Disordered" evidence="2">
    <location>
        <begin position="221"/>
        <end position="269"/>
    </location>
</feature>
<sequence>MKLCTKLSKRVLNLETIKTAQAKEILSLKRRVKRLENKKKLRTHGLKRFYKIGLSARVESSAEEQSLDEEDASKQGRNIADIDADTETTLVNVTAEDQGRYDDQEMFDTYVLNDEEVVVKDITVSTTTVVSIDDITLAQALVEIKTSKPKARGVIMQEPSETPTTTTIPISSKVQDKEKACRRKRKSQLIDDENLAWDNVHAMMDADYELAARKKHFAKLKAEEQRRKPPTKAQKRNQISLTQESSSKKAGDKLDQGRSKKQKVEDDKEQEELKRCLEIIPDDGDDVTIDATPLSIKTPIIDYKIYKEGKRRTVDGVEQTYLPTTVEEKLVRKNELKIDVDDLEEMDLKWQIAILTMRARKFLKKTGRKVGSNGSKTIRASRENRNREPVRRNVTMETTDAKDLVAQDGIKESVKQEEHNRQAKNPRKNKVLEGNPQLELQEKGVIDSGCSRHMTRNISYLSEYEEIDGGYVAFGGDPKGGKITGKGKISTGCGPNWLFNIDALTKSMKCKPIVAGNQSNSSVGKARVDTVPDKDLHTATIMDSRSIILFYEALITKEPRVNQEKDSVNSTNRVNAVSSTVNAASNEVNVVESNENVSAEADMTNLDTNILVSPISTTRIHKDHLVEQIIRDLHSAPQTRRMTKSVTHHDLSWIKAMRDELLQFKLQQVWTLVDLPYDKRAIGTKWIYRNKKDERGIVVRNKARLVTHGYTQEEGIDYDEVFAPVAKIEAIRLFLAYASFKDFVVYQMDVKSAFLYGKIKEEVYVCQPPGFEDPKFPDRVLSQDKYVDEILTKFIFSTVKTTSTPMETLKPLMKDENAKDIDVHLYRSMIGSLMYLTSSRPDIMFVVCTCARFQVRPKVLHLHAVKRIFRYLKGQPKLGLWYPKDSLFDLEAYTDSDYVGASLDRKYTIGGCQFRRSRLISWQCKKQTVVANSTTETEYVAAANCCGQVLWIQNQMLDYGYNFMNTKIFIDNESTICVVKNPVFHSKTKHIEIRHHFIMDSYKKRLIQIIDFLNANPIKYALTVNPTIYASCIEQFWVIVKAQIYAKVDGKKVIISKGTIRRDLKLEDEGGVDCLSNEVIFEQLLLMGRVKRLEKKKKSRTHGLKRLYKIGLSARVESSAEEQSLEEEDASKQGRNIVDIDADAETTLVNKTTEDQGRYNDQEMFDIDVFNDEKAFVEDITSVTTTTSSIDDITLAQALVEINTSKPKARGVIMQEPSETPTTTTIPISLKVQDKGKDIMVEEPLKMKKKDQISFDEQEAKRLQVEIDEQDRIAEEQEKAQLIEDENLA</sequence>